<organism evidence="8 9">
    <name type="scientific">Candidatus Solincola sediminis</name>
    <dbReference type="NCBI Taxonomy" id="1797199"/>
    <lineage>
        <taxon>Bacteria</taxon>
        <taxon>Bacillati</taxon>
        <taxon>Actinomycetota</taxon>
        <taxon>Candidatus Geothermincolia</taxon>
        <taxon>Candidatus Geothermincolales</taxon>
        <taxon>Candidatus Geothermincolaceae</taxon>
        <taxon>Candidatus Solincola</taxon>
    </lineage>
</organism>
<comment type="caution">
    <text evidence="8">The sequence shown here is derived from an EMBL/GenBank/DDBJ whole genome shotgun (WGS) entry which is preliminary data.</text>
</comment>
<feature type="transmembrane region" description="Helical" evidence="7">
    <location>
        <begin position="41"/>
        <end position="66"/>
    </location>
</feature>
<dbReference type="STRING" id="1797197.A2Y75_11770"/>
<evidence type="ECO:0000256" key="6">
    <source>
        <dbReference type="ARBA" id="ARBA00023136"/>
    </source>
</evidence>
<protein>
    <recommendedName>
        <fullName evidence="10">Ion-translocating oxidoreductase complex subunit E</fullName>
    </recommendedName>
</protein>
<feature type="transmembrane region" description="Helical" evidence="7">
    <location>
        <begin position="133"/>
        <end position="154"/>
    </location>
</feature>
<gene>
    <name evidence="8" type="ORF">A2Y75_11770</name>
</gene>
<feature type="transmembrane region" description="Helical" evidence="7">
    <location>
        <begin position="72"/>
        <end position="90"/>
    </location>
</feature>
<sequence>MEEKRTLWGEFSKGLITTNPLFVLMVGLCSALAISTRVESCIFMGLAVIFVLTCSNVIISLIRNFIPDQIRIPIYIVVIASFVTIVDLTLKTIPAVYERLGVWIPLIVVNCIILARAEGYASDAKVSHAAMDGLGIGVGYTSVLLIMSVFRELFGSGKIVIFNKTLINLGIKNMPVILILFPGAFITYALLSALLAWYQERKTTIEISRELPEGLPEGAYAYETLRQSGRSSAPPVETKEQ</sequence>
<dbReference type="AlphaFoldDB" id="A0A1F2WM22"/>
<comment type="subcellular location">
    <subcellularLocation>
        <location evidence="1">Endomembrane system</location>
        <topology evidence="1">Multi-pass membrane protein</topology>
    </subcellularLocation>
</comment>
<dbReference type="Pfam" id="PF02508">
    <property type="entry name" value="Rnf-Nqr"/>
    <property type="match status" value="1"/>
</dbReference>
<dbReference type="InterPro" id="IPR003667">
    <property type="entry name" value="NqrDE/RnfAE"/>
</dbReference>
<dbReference type="EMBL" id="MELK01000029">
    <property type="protein sequence ID" value="OFW57908.1"/>
    <property type="molecule type" value="Genomic_DNA"/>
</dbReference>
<evidence type="ECO:0000313" key="9">
    <source>
        <dbReference type="Proteomes" id="UP000177876"/>
    </source>
</evidence>
<evidence type="ECO:0000256" key="2">
    <source>
        <dbReference type="ARBA" id="ARBA00022448"/>
    </source>
</evidence>
<dbReference type="PANTHER" id="PTHR30586:SF0">
    <property type="entry name" value="ION-TRANSLOCATING OXIDOREDUCTASE COMPLEX SUBUNIT E"/>
    <property type="match status" value="1"/>
</dbReference>
<evidence type="ECO:0000256" key="4">
    <source>
        <dbReference type="ARBA" id="ARBA00022967"/>
    </source>
</evidence>
<evidence type="ECO:0000256" key="7">
    <source>
        <dbReference type="SAM" id="Phobius"/>
    </source>
</evidence>
<keyword evidence="4" id="KW-1278">Translocase</keyword>
<dbReference type="GO" id="GO:0005886">
    <property type="term" value="C:plasma membrane"/>
    <property type="evidence" value="ECO:0007669"/>
    <property type="project" value="TreeGrafter"/>
</dbReference>
<evidence type="ECO:0000256" key="1">
    <source>
        <dbReference type="ARBA" id="ARBA00004127"/>
    </source>
</evidence>
<keyword evidence="3 7" id="KW-0812">Transmembrane</keyword>
<dbReference type="PANTHER" id="PTHR30586">
    <property type="entry name" value="ELECTRON TRANSPORT COMPLEX PROTEIN RNFE"/>
    <property type="match status" value="1"/>
</dbReference>
<feature type="transmembrane region" description="Helical" evidence="7">
    <location>
        <begin position="102"/>
        <end position="121"/>
    </location>
</feature>
<evidence type="ECO:0000256" key="5">
    <source>
        <dbReference type="ARBA" id="ARBA00022989"/>
    </source>
</evidence>
<keyword evidence="2" id="KW-0813">Transport</keyword>
<feature type="transmembrane region" description="Helical" evidence="7">
    <location>
        <begin position="175"/>
        <end position="198"/>
    </location>
</feature>
<feature type="transmembrane region" description="Helical" evidence="7">
    <location>
        <begin position="15"/>
        <end position="34"/>
    </location>
</feature>
<name>A0A1F2WM22_9ACTN</name>
<evidence type="ECO:0008006" key="10">
    <source>
        <dbReference type="Google" id="ProtNLM"/>
    </source>
</evidence>
<proteinExistence type="predicted"/>
<keyword evidence="6 7" id="KW-0472">Membrane</keyword>
<reference evidence="8 9" key="1">
    <citation type="journal article" date="2016" name="Nat. Commun.">
        <title>Thousands of microbial genomes shed light on interconnected biogeochemical processes in an aquifer system.</title>
        <authorList>
            <person name="Anantharaman K."/>
            <person name="Brown C.T."/>
            <person name="Hug L.A."/>
            <person name="Sharon I."/>
            <person name="Castelle C.J."/>
            <person name="Probst A.J."/>
            <person name="Thomas B.C."/>
            <person name="Singh A."/>
            <person name="Wilkins M.J."/>
            <person name="Karaoz U."/>
            <person name="Brodie E.L."/>
            <person name="Williams K.H."/>
            <person name="Hubbard S.S."/>
            <person name="Banfield J.F."/>
        </authorList>
    </citation>
    <scope>NUCLEOTIDE SEQUENCE [LARGE SCALE GENOMIC DNA]</scope>
</reference>
<accession>A0A1F2WM22</accession>
<evidence type="ECO:0000313" key="8">
    <source>
        <dbReference type="EMBL" id="OFW57908.1"/>
    </source>
</evidence>
<keyword evidence="5 7" id="KW-1133">Transmembrane helix</keyword>
<dbReference type="GO" id="GO:0012505">
    <property type="term" value="C:endomembrane system"/>
    <property type="evidence" value="ECO:0007669"/>
    <property type="project" value="UniProtKB-SubCell"/>
</dbReference>
<dbReference type="PIRSF" id="PIRSF006102">
    <property type="entry name" value="NQR_DE"/>
    <property type="match status" value="1"/>
</dbReference>
<evidence type="ECO:0000256" key="3">
    <source>
        <dbReference type="ARBA" id="ARBA00022692"/>
    </source>
</evidence>
<dbReference type="Proteomes" id="UP000177876">
    <property type="component" value="Unassembled WGS sequence"/>
</dbReference>
<dbReference type="NCBIfam" id="NF009070">
    <property type="entry name" value="PRK12405.1"/>
    <property type="match status" value="1"/>
</dbReference>